<evidence type="ECO:0000313" key="1">
    <source>
        <dbReference type="EMBL" id="SQG91804.1"/>
    </source>
</evidence>
<sequence>MNLVEWKSLNNKPDALISWLSKNSIVNGAKNDIKVDNFFTTTVDNFLFPEAHCLVEFFEFNIKIDVSVRNKIIIDSIKELILKKRESSDNLLALVTDKIQLLSFHKVKKYCLTSISAEKIPYRTIQVFNSKINFYKEFPIFFQSRTLALQKKHQKENNQYTKCVITSITESNEISEHMNNLDIFRAVINILINNSWGMVFHTNPEPINKIRLGKFHTLHKEDGEFSGCYYEQKYTTAPLADLSNLPKKRIEKNLRLIKKCKYKEVIIESLLLYTKALDEWDLNMSLLLLWSALEKLLCRDGMNESYLYKHRCSIIFPHEIHVGECIDSLRWIRNKFVHNYDNHNEARTLTYQLKNIFRGILAYHLSKKFTSFDLAMKNLDSSNYNI</sequence>
<dbReference type="AlphaFoldDB" id="A0AAX2J2L8"/>
<dbReference type="RefSeq" id="WP_027223033.1">
    <property type="nucleotide sequence ID" value="NZ_CAAAIJ010000010.1"/>
</dbReference>
<evidence type="ECO:0000313" key="2">
    <source>
        <dbReference type="Proteomes" id="UP000249566"/>
    </source>
</evidence>
<accession>A0AAX2J2L8</accession>
<gene>
    <name evidence="1" type="ORF">NCTC12272_03029</name>
</gene>
<organism evidence="1 2">
    <name type="scientific">Legionella pneumophila subsp. pascullei</name>
    <dbReference type="NCBI Taxonomy" id="91890"/>
    <lineage>
        <taxon>Bacteria</taxon>
        <taxon>Pseudomonadati</taxon>
        <taxon>Pseudomonadota</taxon>
        <taxon>Gammaproteobacteria</taxon>
        <taxon>Legionellales</taxon>
        <taxon>Legionellaceae</taxon>
        <taxon>Legionella</taxon>
    </lineage>
</organism>
<proteinExistence type="predicted"/>
<name>A0AAX2J2L8_LEGPN</name>
<evidence type="ECO:0008006" key="3">
    <source>
        <dbReference type="Google" id="ProtNLM"/>
    </source>
</evidence>
<reference evidence="1 2" key="1">
    <citation type="submission" date="2018-06" db="EMBL/GenBank/DDBJ databases">
        <authorList>
            <consortium name="Pathogen Informatics"/>
            <person name="Doyle S."/>
        </authorList>
    </citation>
    <scope>NUCLEOTIDE SEQUENCE [LARGE SCALE GENOMIC DNA]</scope>
    <source>
        <strain evidence="1 2">NCTC12272</strain>
    </source>
</reference>
<dbReference type="EMBL" id="LS483412">
    <property type="protein sequence ID" value="SQG91804.1"/>
    <property type="molecule type" value="Genomic_DNA"/>
</dbReference>
<protein>
    <recommendedName>
        <fullName evidence="3">Apea-like HEPN domain-containing protein</fullName>
    </recommendedName>
</protein>
<dbReference type="Proteomes" id="UP000249566">
    <property type="component" value="Chromosome 1"/>
</dbReference>